<gene>
    <name evidence="3" type="ORF">QEJ78_11590</name>
    <name evidence="4" type="ORF">QEJ78_11680</name>
</gene>
<dbReference type="Proteomes" id="UP001242513">
    <property type="component" value="Plasmid unnamed2"/>
</dbReference>
<dbReference type="SUPFAM" id="SSF51735">
    <property type="entry name" value="NAD(P)-binding Rossmann-fold domains"/>
    <property type="match status" value="1"/>
</dbReference>
<dbReference type="PANTHER" id="PTHR24321">
    <property type="entry name" value="DEHYDROGENASES, SHORT CHAIN"/>
    <property type="match status" value="1"/>
</dbReference>
<reference evidence="3" key="2">
    <citation type="submission" date="2023-04" db="EMBL/GenBank/DDBJ databases">
        <authorList>
            <person name="Wang Y."/>
        </authorList>
    </citation>
    <scope>NUCLEOTIDE SEQUENCE</scope>
    <source>
        <strain evidence="3">ZW18</strain>
        <plasmid evidence="4">unnamed2</plasmid>
    </source>
</reference>
<evidence type="ECO:0000313" key="3">
    <source>
        <dbReference type="EMBL" id="WGO86983.1"/>
    </source>
</evidence>
<dbReference type="RefSeq" id="WP_226908613.1">
    <property type="nucleotide sequence ID" value="NZ_CP123735.1"/>
</dbReference>
<keyword evidence="4" id="KW-0614">Plasmid</keyword>
<name>A0AAX3UHP0_9LACO</name>
<dbReference type="Proteomes" id="UP001242513">
    <property type="component" value="Chromosome"/>
</dbReference>
<organism evidence="3 5">
    <name type="scientific">Lactobacillus kefiranofaciens</name>
    <dbReference type="NCBI Taxonomy" id="267818"/>
    <lineage>
        <taxon>Bacteria</taxon>
        <taxon>Bacillati</taxon>
        <taxon>Bacillota</taxon>
        <taxon>Bacilli</taxon>
        <taxon>Lactobacillales</taxon>
        <taxon>Lactobacillaceae</taxon>
        <taxon>Lactobacillus</taxon>
    </lineage>
</organism>
<proteinExistence type="inferred from homology"/>
<comment type="similarity">
    <text evidence="1">Belongs to the short-chain dehydrogenases/reductases (SDR) family.</text>
</comment>
<dbReference type="EMBL" id="CP123735">
    <property type="protein sequence ID" value="WGO86983.1"/>
    <property type="molecule type" value="Genomic_DNA"/>
</dbReference>
<accession>A0AAX3UHP0</accession>
<evidence type="ECO:0000313" key="4">
    <source>
        <dbReference type="EMBL" id="WGO87038.1"/>
    </source>
</evidence>
<evidence type="ECO:0000256" key="2">
    <source>
        <dbReference type="ARBA" id="ARBA00023002"/>
    </source>
</evidence>
<dbReference type="PANTHER" id="PTHR24321:SF8">
    <property type="entry name" value="ESTRADIOL 17-BETA-DEHYDROGENASE 8-RELATED"/>
    <property type="match status" value="1"/>
</dbReference>
<keyword evidence="2" id="KW-0560">Oxidoreductase</keyword>
<protein>
    <submittedName>
        <fullName evidence="3">SDR family oxidoreductase</fullName>
    </submittedName>
</protein>
<dbReference type="Pfam" id="PF13561">
    <property type="entry name" value="adh_short_C2"/>
    <property type="match status" value="1"/>
</dbReference>
<sequence length="72" mass="8135">MHPYTNYFTVSSPGFVKTAMSEKYYTTFKNKVPFKRFASPTEVADLVLFLTSSMADYITGENFIIDGGFSNL</sequence>
<evidence type="ECO:0000256" key="1">
    <source>
        <dbReference type="ARBA" id="ARBA00006484"/>
    </source>
</evidence>
<dbReference type="EMBL" id="CP123736">
    <property type="protein sequence ID" value="WGO87038.1"/>
    <property type="molecule type" value="Genomic_DNA"/>
</dbReference>
<dbReference type="GO" id="GO:0016491">
    <property type="term" value="F:oxidoreductase activity"/>
    <property type="evidence" value="ECO:0007669"/>
    <property type="project" value="UniProtKB-KW"/>
</dbReference>
<geneLocation type="plasmid" evidence="4 5">
    <name>unnamed2</name>
</geneLocation>
<evidence type="ECO:0000313" key="5">
    <source>
        <dbReference type="Proteomes" id="UP001242513"/>
    </source>
</evidence>
<reference evidence="3" key="1">
    <citation type="journal article" date="2022" name="Food Funct.">
        <title>Lactobacillus kefiranofaciens ZW18 from Kefir enhances the anti-tumor effect of anti-programmed cell death 1 (PD-1) immunotherapy by modulating the gut microbiota.</title>
        <authorList>
            <person name="Zhao J."/>
            <person name="Wang Y."/>
            <person name="Wang J."/>
            <person name="Lv M."/>
            <person name="Zhou C."/>
            <person name="Jia L."/>
            <person name="Geng W."/>
        </authorList>
    </citation>
    <scope>NUCLEOTIDE SEQUENCE</scope>
    <source>
        <strain evidence="3">ZW18</strain>
    </source>
</reference>
<dbReference type="Gene3D" id="3.40.50.720">
    <property type="entry name" value="NAD(P)-binding Rossmann-like Domain"/>
    <property type="match status" value="1"/>
</dbReference>
<dbReference type="InterPro" id="IPR002347">
    <property type="entry name" value="SDR_fam"/>
</dbReference>
<dbReference type="AlphaFoldDB" id="A0AAX3UHP0"/>
<dbReference type="InterPro" id="IPR036291">
    <property type="entry name" value="NAD(P)-bd_dom_sf"/>
</dbReference>